<organism evidence="1 2">
    <name type="scientific">Paramecium sonneborni</name>
    <dbReference type="NCBI Taxonomy" id="65129"/>
    <lineage>
        <taxon>Eukaryota</taxon>
        <taxon>Sar</taxon>
        <taxon>Alveolata</taxon>
        <taxon>Ciliophora</taxon>
        <taxon>Intramacronucleata</taxon>
        <taxon>Oligohymenophorea</taxon>
        <taxon>Peniculida</taxon>
        <taxon>Parameciidae</taxon>
        <taxon>Paramecium</taxon>
    </lineage>
</organism>
<proteinExistence type="predicted"/>
<dbReference type="AlphaFoldDB" id="A0A8S1NLT5"/>
<comment type="caution">
    <text evidence="1">The sequence shown here is derived from an EMBL/GenBank/DDBJ whole genome shotgun (WGS) entry which is preliminary data.</text>
</comment>
<dbReference type="OrthoDB" id="292703at2759"/>
<dbReference type="EMBL" id="CAJJDN010000055">
    <property type="protein sequence ID" value="CAD8089955.1"/>
    <property type="molecule type" value="Genomic_DNA"/>
</dbReference>
<dbReference type="Proteomes" id="UP000692954">
    <property type="component" value="Unassembled WGS sequence"/>
</dbReference>
<evidence type="ECO:0000313" key="2">
    <source>
        <dbReference type="Proteomes" id="UP000692954"/>
    </source>
</evidence>
<reference evidence="1" key="1">
    <citation type="submission" date="2021-01" db="EMBL/GenBank/DDBJ databases">
        <authorList>
            <consortium name="Genoscope - CEA"/>
            <person name="William W."/>
        </authorList>
    </citation>
    <scope>NUCLEOTIDE SEQUENCE</scope>
</reference>
<protein>
    <submittedName>
        <fullName evidence="1">Uncharacterized protein</fullName>
    </submittedName>
</protein>
<gene>
    <name evidence="1" type="ORF">PSON_ATCC_30995.1.T0550074</name>
</gene>
<accession>A0A8S1NLT5</accession>
<evidence type="ECO:0000313" key="1">
    <source>
        <dbReference type="EMBL" id="CAD8089955.1"/>
    </source>
</evidence>
<name>A0A8S1NLT5_9CILI</name>
<keyword evidence="2" id="KW-1185">Reference proteome</keyword>
<sequence>MYNPVEYYYSNDYYISQITKPEVGRTNTSYSPRKLIMGYWKKDYKQFMKQRTMNLESKEIQPHLVKHKGIKQSFTRLAESILNVSNCFENIPNRQTKTDRFVQKLKNKITTPSPSHFKVNNNETHKVPGRIYKGTLLKNFDNTSNQIDNSYILDSKKEFGFQSISPKSTKKDRSQEQFRLKQKQISNTDQIVTPLKNLRQQLMIRRSTLNNTNSTTSFKKNTYNIVDDKIEGMKLDCLLIKPCPNNISNLVMIQFENVLGYDESSFFGLQPDFIGSKQHEEYLVIRDHYFQRATSNSSFYIHKNIKELFNSICRVYQVGIYTLNYSQILKDLINEKKLKINGAFQILDYKIDTFVVDISNVLTNFKIKNPQLLIFIQPFKLLNKQEYFIPNHTKIPYYDYYGQRFFMPYTKSIHPNQYRLLALPNLAMQSLFKNEEQNNGFVQINYFIEQFTLALQSESNFAQFLNKSQNRIKSINQSSYFRQIKQRLLQQVYFIDQLNFNHDKYDDIEFKKKEILDRSSLKIENAKQMEIMLNDITNRNKEILEKQRNYKCDHKNNLSQLHQELQQQLLRLNYCEMFVDSCYYLPY</sequence>